<evidence type="ECO:0000313" key="1">
    <source>
        <dbReference type="EMBL" id="MBM7702852.1"/>
    </source>
</evidence>
<gene>
    <name evidence="1" type="ORF">JOC83_001699</name>
</gene>
<name>A0ABS2QV88_9BACI</name>
<organism evidence="1 2">
    <name type="scientific">Priestia iocasae</name>
    <dbReference type="NCBI Taxonomy" id="2291674"/>
    <lineage>
        <taxon>Bacteria</taxon>
        <taxon>Bacillati</taxon>
        <taxon>Bacillota</taxon>
        <taxon>Bacilli</taxon>
        <taxon>Bacillales</taxon>
        <taxon>Bacillaceae</taxon>
        <taxon>Priestia</taxon>
    </lineage>
</organism>
<keyword evidence="2" id="KW-1185">Reference proteome</keyword>
<dbReference type="RefSeq" id="WP_205186194.1">
    <property type="nucleotide sequence ID" value="NZ_JAFBFC010000003.1"/>
</dbReference>
<protein>
    <submittedName>
        <fullName evidence="1">Uncharacterized protein</fullName>
    </submittedName>
</protein>
<reference evidence="1 2" key="1">
    <citation type="submission" date="2021-01" db="EMBL/GenBank/DDBJ databases">
        <title>Genomic Encyclopedia of Type Strains, Phase IV (KMG-IV): sequencing the most valuable type-strain genomes for metagenomic binning, comparative biology and taxonomic classification.</title>
        <authorList>
            <person name="Goeker M."/>
        </authorList>
    </citation>
    <scope>NUCLEOTIDE SEQUENCE [LARGE SCALE GENOMIC DNA]</scope>
    <source>
        <strain evidence="1 2">DSM 104297</strain>
    </source>
</reference>
<accession>A0ABS2QV88</accession>
<dbReference type="EMBL" id="JAFBFC010000003">
    <property type="protein sequence ID" value="MBM7702852.1"/>
    <property type="molecule type" value="Genomic_DNA"/>
</dbReference>
<evidence type="ECO:0000313" key="2">
    <source>
        <dbReference type="Proteomes" id="UP000809829"/>
    </source>
</evidence>
<dbReference type="Proteomes" id="UP000809829">
    <property type="component" value="Unassembled WGS sequence"/>
</dbReference>
<sequence length="90" mass="10864">MSIKGRLNRIQSKLPPLIKVEKSEQDDLYEKISVWLIKQKHEEYIDCIRKSWRISIKGVEATAQELKEIERLTERLYEIVEEYSRKELLM</sequence>
<comment type="caution">
    <text evidence="1">The sequence shown here is derived from an EMBL/GenBank/DDBJ whole genome shotgun (WGS) entry which is preliminary data.</text>
</comment>
<proteinExistence type="predicted"/>